<feature type="signal peptide" evidence="1">
    <location>
        <begin position="1"/>
        <end position="17"/>
    </location>
</feature>
<dbReference type="Proteomes" id="UP000708208">
    <property type="component" value="Unassembled WGS sequence"/>
</dbReference>
<comment type="caution">
    <text evidence="2">The sequence shown here is derived from an EMBL/GenBank/DDBJ whole genome shotgun (WGS) entry which is preliminary data.</text>
</comment>
<keyword evidence="1" id="KW-0732">Signal</keyword>
<dbReference type="AlphaFoldDB" id="A0A8J2K3R1"/>
<gene>
    <name evidence="2" type="ORF">AFUS01_LOCUS20837</name>
</gene>
<name>A0A8J2K3R1_9HEXA</name>
<evidence type="ECO:0000313" key="3">
    <source>
        <dbReference type="Proteomes" id="UP000708208"/>
    </source>
</evidence>
<dbReference type="EMBL" id="CAJVCH010228886">
    <property type="protein sequence ID" value="CAG7732315.1"/>
    <property type="molecule type" value="Genomic_DNA"/>
</dbReference>
<keyword evidence="3" id="KW-1185">Reference proteome</keyword>
<feature type="chain" id="PRO_5035295891" description="Lipid-binding serum glycoprotein N-terminal domain-containing protein" evidence="1">
    <location>
        <begin position="18"/>
        <end position="231"/>
    </location>
</feature>
<evidence type="ECO:0008006" key="4">
    <source>
        <dbReference type="Google" id="ProtNLM"/>
    </source>
</evidence>
<protein>
    <recommendedName>
        <fullName evidence="4">Lipid-binding serum glycoprotein N-terminal domain-containing protein</fullName>
    </recommendedName>
</protein>
<evidence type="ECO:0000313" key="2">
    <source>
        <dbReference type="EMBL" id="CAG7732315.1"/>
    </source>
</evidence>
<proteinExistence type="predicted"/>
<accession>A0A8J2K3R1</accession>
<reference evidence="2" key="1">
    <citation type="submission" date="2021-06" db="EMBL/GenBank/DDBJ databases">
        <authorList>
            <person name="Hodson N. C."/>
            <person name="Mongue J. A."/>
            <person name="Jaron S. K."/>
        </authorList>
    </citation>
    <scope>NUCLEOTIDE SEQUENCE</scope>
</reference>
<evidence type="ECO:0000256" key="1">
    <source>
        <dbReference type="SAM" id="SignalP"/>
    </source>
</evidence>
<organism evidence="2 3">
    <name type="scientific">Allacma fusca</name>
    <dbReference type="NCBI Taxonomy" id="39272"/>
    <lineage>
        <taxon>Eukaryota</taxon>
        <taxon>Metazoa</taxon>
        <taxon>Ecdysozoa</taxon>
        <taxon>Arthropoda</taxon>
        <taxon>Hexapoda</taxon>
        <taxon>Collembola</taxon>
        <taxon>Symphypleona</taxon>
        <taxon>Sminthuridae</taxon>
        <taxon>Allacma</taxon>
    </lineage>
</organism>
<sequence>MKAVILVALACFASALAVPRPESLEVARAAIKNGPIIQGIIPELNQTIVLEDVTLEIDATNLKGVFSLFGGVVTELNSLSDDLSLDILRLTIEGNVLVPLVKLTGRFDILGQILLNSGLHELSGAGDLTVTGTGITAYIHVKLRLTILLKVQISTLTVNPSIVSCEGSAPGARSDGEQVDINQLCVGIDVRLQEEWAVQGPTILADVIEAVNEFLKDLTLQDLIDLITPKP</sequence>